<organism evidence="1">
    <name type="scientific">marine sediment metagenome</name>
    <dbReference type="NCBI Taxonomy" id="412755"/>
    <lineage>
        <taxon>unclassified sequences</taxon>
        <taxon>metagenomes</taxon>
        <taxon>ecological metagenomes</taxon>
    </lineage>
</organism>
<proteinExistence type="predicted"/>
<feature type="non-terminal residue" evidence="1">
    <location>
        <position position="86"/>
    </location>
</feature>
<dbReference type="EMBL" id="BART01040757">
    <property type="protein sequence ID" value="GAH30819.1"/>
    <property type="molecule type" value="Genomic_DNA"/>
</dbReference>
<evidence type="ECO:0000313" key="1">
    <source>
        <dbReference type="EMBL" id="GAH30819.1"/>
    </source>
</evidence>
<sequence>GRLAKARRKEEKEQLFIESRNIAEIIETKMSEVSKYSDKPNSNIEKYKSWQFGMYDEFHNWQEVSWPWFIMASITGLSDYVASYRR</sequence>
<protein>
    <submittedName>
        <fullName evidence="1">Uncharacterized protein</fullName>
    </submittedName>
</protein>
<dbReference type="AlphaFoldDB" id="X1FN65"/>
<feature type="non-terminal residue" evidence="1">
    <location>
        <position position="1"/>
    </location>
</feature>
<accession>X1FN65</accession>
<gene>
    <name evidence="1" type="ORF">S01H4_66107</name>
</gene>
<reference evidence="1" key="1">
    <citation type="journal article" date="2014" name="Front. Microbiol.">
        <title>High frequency of phylogenetically diverse reductive dehalogenase-homologous genes in deep subseafloor sedimentary metagenomes.</title>
        <authorList>
            <person name="Kawai M."/>
            <person name="Futagami T."/>
            <person name="Toyoda A."/>
            <person name="Takaki Y."/>
            <person name="Nishi S."/>
            <person name="Hori S."/>
            <person name="Arai W."/>
            <person name="Tsubouchi T."/>
            <person name="Morono Y."/>
            <person name="Uchiyama I."/>
            <person name="Ito T."/>
            <person name="Fujiyama A."/>
            <person name="Inagaki F."/>
            <person name="Takami H."/>
        </authorList>
    </citation>
    <scope>NUCLEOTIDE SEQUENCE</scope>
    <source>
        <strain evidence="1">Expedition CK06-06</strain>
    </source>
</reference>
<comment type="caution">
    <text evidence="1">The sequence shown here is derived from an EMBL/GenBank/DDBJ whole genome shotgun (WGS) entry which is preliminary data.</text>
</comment>
<name>X1FN65_9ZZZZ</name>